<dbReference type="EMBL" id="MHQL01000014">
    <property type="protein sequence ID" value="OHA03477.1"/>
    <property type="molecule type" value="Genomic_DNA"/>
</dbReference>
<protein>
    <submittedName>
        <fullName evidence="1">Uncharacterized protein</fullName>
    </submittedName>
</protein>
<accession>A0A1G2KVK9</accession>
<dbReference type="InterPro" id="IPR008972">
    <property type="entry name" value="Cupredoxin"/>
</dbReference>
<sequence length="167" mass="18149">MRRLLTIVFVVIAAGAGGLFAVGFLVYQLFIVHPITDAPGRPAPVPVVPEPMPAPTPESAPATPERMAYEGPRELIIRITDSGVYEPHDVTLYVGDTLTFINEDGDLHWPGANPHPTHSSLPGFSASGGIMRGQWYSYVFMRPGVFAYHEHLLNSSVTIGRITVLSQ</sequence>
<comment type="caution">
    <text evidence="1">The sequence shown here is derived from an EMBL/GenBank/DDBJ whole genome shotgun (WGS) entry which is preliminary data.</text>
</comment>
<reference evidence="1 2" key="1">
    <citation type="journal article" date="2016" name="Nat. Commun.">
        <title>Thousands of microbial genomes shed light on interconnected biogeochemical processes in an aquifer system.</title>
        <authorList>
            <person name="Anantharaman K."/>
            <person name="Brown C.T."/>
            <person name="Hug L.A."/>
            <person name="Sharon I."/>
            <person name="Castelle C.J."/>
            <person name="Probst A.J."/>
            <person name="Thomas B.C."/>
            <person name="Singh A."/>
            <person name="Wilkins M.J."/>
            <person name="Karaoz U."/>
            <person name="Brodie E.L."/>
            <person name="Williams K.H."/>
            <person name="Hubbard S.S."/>
            <person name="Banfield J.F."/>
        </authorList>
    </citation>
    <scope>NUCLEOTIDE SEQUENCE [LARGE SCALE GENOMIC DNA]</scope>
</reference>
<evidence type="ECO:0000313" key="2">
    <source>
        <dbReference type="Proteomes" id="UP000177811"/>
    </source>
</evidence>
<dbReference type="AlphaFoldDB" id="A0A1G2KVK9"/>
<dbReference type="Proteomes" id="UP000177811">
    <property type="component" value="Unassembled WGS sequence"/>
</dbReference>
<gene>
    <name evidence="1" type="ORF">A3C16_00025</name>
</gene>
<dbReference type="Gene3D" id="2.60.40.420">
    <property type="entry name" value="Cupredoxins - blue copper proteins"/>
    <property type="match status" value="1"/>
</dbReference>
<dbReference type="SUPFAM" id="SSF49503">
    <property type="entry name" value="Cupredoxins"/>
    <property type="match status" value="1"/>
</dbReference>
<proteinExistence type="predicted"/>
<organism evidence="1 2">
    <name type="scientific">Candidatus Sungbacteria bacterium RIFCSPHIGHO2_02_FULL_51_29</name>
    <dbReference type="NCBI Taxonomy" id="1802273"/>
    <lineage>
        <taxon>Bacteria</taxon>
        <taxon>Candidatus Sungiibacteriota</taxon>
    </lineage>
</organism>
<name>A0A1G2KVK9_9BACT</name>
<evidence type="ECO:0000313" key="1">
    <source>
        <dbReference type="EMBL" id="OHA03477.1"/>
    </source>
</evidence>